<evidence type="ECO:0000313" key="11">
    <source>
        <dbReference type="Proteomes" id="UP000215914"/>
    </source>
</evidence>
<dbReference type="PANTHER" id="PTHR27003">
    <property type="entry name" value="OS07G0166700 PROTEIN"/>
    <property type="match status" value="1"/>
</dbReference>
<dbReference type="PANTHER" id="PTHR27003:SF338">
    <property type="entry name" value="TYROSINE-PROTEIN KINASE, NON-RECEPTOR JAK_TYK2-RELATED"/>
    <property type="match status" value="1"/>
</dbReference>
<dbReference type="Gramene" id="mRNA:HanXRQr2_Chr03g0124731">
    <property type="protein sequence ID" value="mRNA:HanXRQr2_Chr03g0124731"/>
    <property type="gene ID" value="HanXRQr2_Chr03g0124731"/>
</dbReference>
<evidence type="ECO:0000313" key="9">
    <source>
        <dbReference type="EMBL" id="OTG31964.1"/>
    </source>
</evidence>
<evidence type="ECO:0000313" key="10">
    <source>
        <dbReference type="EMBL" id="OTG32077.1"/>
    </source>
</evidence>
<evidence type="ECO:0000256" key="4">
    <source>
        <dbReference type="ARBA" id="ARBA00022777"/>
    </source>
</evidence>
<evidence type="ECO:0000256" key="3">
    <source>
        <dbReference type="ARBA" id="ARBA00022741"/>
    </source>
</evidence>
<dbReference type="InterPro" id="IPR017441">
    <property type="entry name" value="Protein_kinase_ATP_BS"/>
</dbReference>
<dbReference type="GO" id="GO:0005886">
    <property type="term" value="C:plasma membrane"/>
    <property type="evidence" value="ECO:0000318"/>
    <property type="project" value="GO_Central"/>
</dbReference>
<reference evidence="8 11" key="1">
    <citation type="journal article" date="2017" name="Nature">
        <title>The sunflower genome provides insights into oil metabolism, flowering and Asterid evolution.</title>
        <authorList>
            <person name="Badouin H."/>
            <person name="Gouzy J."/>
            <person name="Grassa C.J."/>
            <person name="Murat F."/>
            <person name="Staton S.E."/>
            <person name="Cottret L."/>
            <person name="Lelandais-Briere C."/>
            <person name="Owens G.L."/>
            <person name="Carrere S."/>
            <person name="Mayjonade B."/>
            <person name="Legrand L."/>
            <person name="Gill N."/>
            <person name="Kane N.C."/>
            <person name="Bowers J.E."/>
            <person name="Hubner S."/>
            <person name="Bellec A."/>
            <person name="Berard A."/>
            <person name="Berges H."/>
            <person name="Blanchet N."/>
            <person name="Boniface M.C."/>
            <person name="Brunel D."/>
            <person name="Catrice O."/>
            <person name="Chaidir N."/>
            <person name="Claudel C."/>
            <person name="Donnadieu C."/>
            <person name="Faraut T."/>
            <person name="Fievet G."/>
            <person name="Helmstetter N."/>
            <person name="King M."/>
            <person name="Knapp S.J."/>
            <person name="Lai Z."/>
            <person name="Le Paslier M.C."/>
            <person name="Lippi Y."/>
            <person name="Lorenzon L."/>
            <person name="Mandel J.R."/>
            <person name="Marage G."/>
            <person name="Marchand G."/>
            <person name="Marquand E."/>
            <person name="Bret-Mestries E."/>
            <person name="Morien E."/>
            <person name="Nambeesan S."/>
            <person name="Nguyen T."/>
            <person name="Pegot-Espagnet P."/>
            <person name="Pouilly N."/>
            <person name="Raftis F."/>
            <person name="Sallet E."/>
            <person name="Schiex T."/>
            <person name="Thomas J."/>
            <person name="Vandecasteele C."/>
            <person name="Vares D."/>
            <person name="Vear F."/>
            <person name="Vautrin S."/>
            <person name="Crespi M."/>
            <person name="Mangin B."/>
            <person name="Burke J.M."/>
            <person name="Salse J."/>
            <person name="Munos S."/>
            <person name="Vincourt P."/>
            <person name="Rieseberg L.H."/>
            <person name="Langlade N.B."/>
        </authorList>
    </citation>
    <scope>NUCLEOTIDE SEQUENCE [LARGE SCALE GENOMIC DNA]</scope>
    <source>
        <strain evidence="11">cv. SF193</strain>
        <tissue evidence="8">Leaves</tissue>
    </source>
</reference>
<evidence type="ECO:0000256" key="5">
    <source>
        <dbReference type="ARBA" id="ARBA00022840"/>
    </source>
</evidence>
<evidence type="ECO:0000256" key="6">
    <source>
        <dbReference type="PROSITE-ProRule" id="PRU10141"/>
    </source>
</evidence>
<evidence type="ECO:0000256" key="2">
    <source>
        <dbReference type="ARBA" id="ARBA00022679"/>
    </source>
</evidence>
<dbReference type="SMART" id="SM00220">
    <property type="entry name" value="S_TKc"/>
    <property type="match status" value="1"/>
</dbReference>
<dbReference type="Pfam" id="PF14299">
    <property type="entry name" value="PP2"/>
    <property type="match status" value="2"/>
</dbReference>
<dbReference type="PROSITE" id="PS00107">
    <property type="entry name" value="PROTEIN_KINASE_ATP"/>
    <property type="match status" value="1"/>
</dbReference>
<dbReference type="SUPFAM" id="SSF56112">
    <property type="entry name" value="Protein kinase-like (PK-like)"/>
    <property type="match status" value="1"/>
</dbReference>
<dbReference type="InterPro" id="IPR025886">
    <property type="entry name" value="PP2-like"/>
</dbReference>
<dbReference type="GO" id="GO:0005524">
    <property type="term" value="F:ATP binding"/>
    <property type="evidence" value="ECO:0007669"/>
    <property type="project" value="UniProtKB-UniRule"/>
</dbReference>
<dbReference type="InterPro" id="IPR011009">
    <property type="entry name" value="Kinase-like_dom_sf"/>
</dbReference>
<name>A0A251V943_HELAN</name>
<organism evidence="9 11">
    <name type="scientific">Helianthus annuus</name>
    <name type="common">Common sunflower</name>
    <dbReference type="NCBI Taxonomy" id="4232"/>
    <lineage>
        <taxon>Eukaryota</taxon>
        <taxon>Viridiplantae</taxon>
        <taxon>Streptophyta</taxon>
        <taxon>Embryophyta</taxon>
        <taxon>Tracheophyta</taxon>
        <taxon>Spermatophyta</taxon>
        <taxon>Magnoliopsida</taxon>
        <taxon>eudicotyledons</taxon>
        <taxon>Gunneridae</taxon>
        <taxon>Pentapetalae</taxon>
        <taxon>asterids</taxon>
        <taxon>campanulids</taxon>
        <taxon>Asterales</taxon>
        <taxon>Asteraceae</taxon>
        <taxon>Asteroideae</taxon>
        <taxon>Heliantheae alliance</taxon>
        <taxon>Heliantheae</taxon>
        <taxon>Helianthus</taxon>
    </lineage>
</organism>
<dbReference type="PROSITE" id="PS00108">
    <property type="entry name" value="PROTEIN_KINASE_ST"/>
    <property type="match status" value="1"/>
</dbReference>
<gene>
    <name evidence="9" type="ORF">HannXRQ_Chr03g0081431</name>
    <name evidence="10" type="ORF">HannXRQ_Chr03g0082651</name>
    <name evidence="8" type="ORF">HanXRQr2_Chr03g0124731</name>
</gene>
<dbReference type="OrthoDB" id="1698672at2759"/>
<dbReference type="InterPro" id="IPR045272">
    <property type="entry name" value="ANXUR1/2-like"/>
</dbReference>
<dbReference type="Gene3D" id="1.10.510.10">
    <property type="entry name" value="Transferase(Phosphotransferase) domain 1"/>
    <property type="match status" value="1"/>
</dbReference>
<keyword evidence="5 6" id="KW-0067">ATP-binding</keyword>
<feature type="domain" description="Protein kinase" evidence="7">
    <location>
        <begin position="25"/>
        <end position="302"/>
    </location>
</feature>
<evidence type="ECO:0000259" key="7">
    <source>
        <dbReference type="PROSITE" id="PS50011"/>
    </source>
</evidence>
<dbReference type="Proteomes" id="UP000215914">
    <property type="component" value="Chromosome 3"/>
</dbReference>
<feature type="binding site" evidence="6">
    <location>
        <position position="56"/>
    </location>
    <ligand>
        <name>ATP</name>
        <dbReference type="ChEBI" id="CHEBI:30616"/>
    </ligand>
</feature>
<dbReference type="EMBL" id="CM007892">
    <property type="protein sequence ID" value="OTG32077.1"/>
    <property type="molecule type" value="Genomic_DNA"/>
</dbReference>
<dbReference type="PROSITE" id="PS50011">
    <property type="entry name" value="PROTEIN_KINASE_DOM"/>
    <property type="match status" value="1"/>
</dbReference>
<keyword evidence="2 8" id="KW-0808">Transferase</keyword>
<keyword evidence="4 9" id="KW-0418">Kinase</keyword>
<dbReference type="Pfam" id="PF00069">
    <property type="entry name" value="Pkinase"/>
    <property type="match status" value="1"/>
</dbReference>
<evidence type="ECO:0000313" key="8">
    <source>
        <dbReference type="EMBL" id="KAF5815589.1"/>
    </source>
</evidence>
<dbReference type="GO" id="GO:0004674">
    <property type="term" value="F:protein serine/threonine kinase activity"/>
    <property type="evidence" value="ECO:0007669"/>
    <property type="project" value="UniProtKB-KW"/>
</dbReference>
<protein>
    <submittedName>
        <fullName evidence="10">Putative mitogen-activated protein (MAP) kinase, ERK3/4, Phloem protein 2-like protein</fullName>
    </submittedName>
    <submittedName>
        <fullName evidence="9">Putative serine/threonine/dual specificity protein kinase, catalytic domain-containing protein</fullName>
    </submittedName>
</protein>
<dbReference type="GO" id="GO:0004714">
    <property type="term" value="F:transmembrane receptor protein tyrosine kinase activity"/>
    <property type="evidence" value="ECO:0007669"/>
    <property type="project" value="InterPro"/>
</dbReference>
<accession>A0A251V943</accession>
<dbReference type="InterPro" id="IPR008271">
    <property type="entry name" value="Ser/Thr_kinase_AS"/>
</dbReference>
<dbReference type="Gene3D" id="3.30.200.20">
    <property type="entry name" value="Phosphorylase Kinase, domain 1"/>
    <property type="match status" value="1"/>
</dbReference>
<dbReference type="EMBL" id="MNCJ02000318">
    <property type="protein sequence ID" value="KAF5815589.1"/>
    <property type="molecule type" value="Genomic_DNA"/>
</dbReference>
<keyword evidence="1" id="KW-0723">Serine/threonine-protein kinase</keyword>
<keyword evidence="3 6" id="KW-0547">Nucleotide-binding</keyword>
<sequence>MESFVNEFKHLKIQFEDIIRATNTFDDLQIIGRGGFGKVYSGQLSHFKGRSMVAIKRLDRIYGQGDVEFWKEITILNRFKHENLITLLGFCNEGDQMILVYEHASKESLDRHLSSTNFTWRQRLKTCIGAARGLSFLHDAPAGTNERIIHRDIKSANILLDANWNAKVSDMGLSKIAPANQQRTGLVTDRAGTIGYCDPSYMETYCLTKESDVYSFGVVLFEVLCGRLCFKYSNGQTQVFVPTWKKSYEQNNLQQIIFDYLKQQIDPTSLKTYADIAFKCLQKSPKKRPTMPDVVKELETALEYQELYEGVKLTEDFKRMLPTAADNLNYGSESELKMLLLKGILTNNGNTWLSCNKNGDHCETLSIAACLTSTSRESHYINLPIYTERFTAGCYEPRGAEFKTHVKTQFLSPKITYTVNLVFKRMNSEEQYIGLEYKLEGEKEKSYSFVSDKREGGWLTVELYQLSTDQGAVDLKIVFYTKHCDNLLIEGIEFQPLEKVDTETRPAEDGRQCLMLPAKVVLDENEWNWVFDPRFGQVADCIAKKIGINCEFSSEKLSPQTTYAAYLVYRLPHNYKDINPPVQVVDKNSGSGEEYNIFLRTPQTPVIRGNDKIKGAYNPSIRPMIKGLPKNRSDGWMEVQVHEFITPASIRMITTRLQLSSYDMSLAGITVQGLEFRPI</sequence>
<proteinExistence type="predicted"/>
<dbReference type="AlphaFoldDB" id="A0A251V943"/>
<reference evidence="9" key="2">
    <citation type="submission" date="2017-02" db="EMBL/GenBank/DDBJ databases">
        <title>Sunflower complete genome.</title>
        <authorList>
            <person name="Langlade N."/>
            <person name="Munos S."/>
        </authorList>
    </citation>
    <scope>NUCLEOTIDE SEQUENCE [LARGE SCALE GENOMIC DNA]</scope>
    <source>
        <tissue evidence="9">Leaves</tissue>
    </source>
</reference>
<dbReference type="EMBL" id="CM007892">
    <property type="protein sequence ID" value="OTG31964.1"/>
    <property type="molecule type" value="Genomic_DNA"/>
</dbReference>
<dbReference type="InterPro" id="IPR000719">
    <property type="entry name" value="Prot_kinase_dom"/>
</dbReference>
<dbReference type="FunFam" id="3.30.200.20:FF:000039">
    <property type="entry name" value="receptor-like protein kinase FERONIA"/>
    <property type="match status" value="1"/>
</dbReference>
<evidence type="ECO:0000256" key="1">
    <source>
        <dbReference type="ARBA" id="ARBA00022527"/>
    </source>
</evidence>
<dbReference type="GO" id="GO:0004672">
    <property type="term" value="F:protein kinase activity"/>
    <property type="evidence" value="ECO:0000318"/>
    <property type="project" value="GO_Central"/>
</dbReference>
<keyword evidence="11" id="KW-1185">Reference proteome</keyword>
<reference evidence="8" key="3">
    <citation type="submission" date="2020-06" db="EMBL/GenBank/DDBJ databases">
        <title>Helianthus annuus Genome sequencing and assembly Release 2.</title>
        <authorList>
            <person name="Gouzy J."/>
            <person name="Langlade N."/>
            <person name="Munos S."/>
        </authorList>
    </citation>
    <scope>NUCLEOTIDE SEQUENCE</scope>
    <source>
        <tissue evidence="8">Leaves</tissue>
    </source>
</reference>